<keyword evidence="1" id="KW-0547">Nucleotide-binding</keyword>
<dbReference type="NCBIfam" id="TIGR00231">
    <property type="entry name" value="small_GTP"/>
    <property type="match status" value="1"/>
</dbReference>
<dbReference type="STRING" id="84698.SAMN04488528_101817"/>
<dbReference type="Proteomes" id="UP000198619">
    <property type="component" value="Unassembled WGS sequence"/>
</dbReference>
<evidence type="ECO:0000256" key="1">
    <source>
        <dbReference type="ARBA" id="ARBA00022741"/>
    </source>
</evidence>
<dbReference type="InterPro" id="IPR041606">
    <property type="entry name" value="HydF_dimer"/>
</dbReference>
<reference evidence="6 7" key="1">
    <citation type="submission" date="2016-10" db="EMBL/GenBank/DDBJ databases">
        <authorList>
            <person name="de Groot N.N."/>
        </authorList>
    </citation>
    <scope>NUCLEOTIDE SEQUENCE [LARGE SCALE GENOMIC DNA]</scope>
    <source>
        <strain evidence="6 7">DSM 12271</strain>
    </source>
</reference>
<protein>
    <submittedName>
        <fullName evidence="6">[FeFe] hydrogenase H-cluster maturation GTPase HydF</fullName>
    </submittedName>
</protein>
<organism evidence="6 7">
    <name type="scientific">Clostridium frigidicarnis</name>
    <dbReference type="NCBI Taxonomy" id="84698"/>
    <lineage>
        <taxon>Bacteria</taxon>
        <taxon>Bacillati</taxon>
        <taxon>Bacillota</taxon>
        <taxon>Clostridia</taxon>
        <taxon>Eubacteriales</taxon>
        <taxon>Clostridiaceae</taxon>
        <taxon>Clostridium</taxon>
    </lineage>
</organism>
<feature type="domain" description="Hydrogen maturase F dimerization" evidence="4">
    <location>
        <begin position="176"/>
        <end position="274"/>
    </location>
</feature>
<dbReference type="Gene3D" id="3.40.50.11420">
    <property type="match status" value="1"/>
</dbReference>
<dbReference type="Pfam" id="PF18128">
    <property type="entry name" value="HydF_dimer"/>
    <property type="match status" value="1"/>
</dbReference>
<feature type="domain" description="G" evidence="3">
    <location>
        <begin position="11"/>
        <end position="126"/>
    </location>
</feature>
<dbReference type="GO" id="GO:0002098">
    <property type="term" value="P:tRNA wobble uridine modification"/>
    <property type="evidence" value="ECO:0007669"/>
    <property type="project" value="TreeGrafter"/>
</dbReference>
<name>A0A1I0Z7H2_9CLOT</name>
<accession>A0A1I0Z7H2</accession>
<dbReference type="SUPFAM" id="SSF52540">
    <property type="entry name" value="P-loop containing nucleoside triphosphate hydrolases"/>
    <property type="match status" value="1"/>
</dbReference>
<dbReference type="EMBL" id="FOKI01000018">
    <property type="protein sequence ID" value="SFB21471.1"/>
    <property type="molecule type" value="Genomic_DNA"/>
</dbReference>
<dbReference type="GO" id="GO:0005737">
    <property type="term" value="C:cytoplasm"/>
    <property type="evidence" value="ECO:0007669"/>
    <property type="project" value="TreeGrafter"/>
</dbReference>
<keyword evidence="7" id="KW-1185">Reference proteome</keyword>
<sequence length="395" mass="43824">MLNTPKANRLHIAIFGKRNAGKSSLLNAITNQNLSLVSDVAGTTTDPVFKAMELLPIGPVMLVDTAGLDDEGTLGELRIEKTLDVMNKTDLALLVFTGENNNFSMELDWFKNLKDKNIPVIGVINKIDEFNLTEDNLKESFPIPFVSVSAIQNLNIGALKEAIIKYAPSDFENPTIVGDILNPKDMVIVVAPQDIQAPKGRLILPQVQIIRDILDHDAMALTVKDSELKDILSSLNRKPDFVITDSQIFKKVNEIVPKDIPLTSFSVLMARYKGDLDIFKAGAKAINNLKPNDKILIAEACTHHSLKNDIAREKIPMWLENKVNGKLLFDVKSGSDFPKDLTEYKLIVHCGSCMFTRKELLSRLSRCVEQNVPITNFGVAIAEINGILDRVTTMF</sequence>
<dbReference type="InterPro" id="IPR006073">
    <property type="entry name" value="GTP-bd"/>
</dbReference>
<dbReference type="NCBIfam" id="TIGR03918">
    <property type="entry name" value="GTP_HydF"/>
    <property type="match status" value="1"/>
</dbReference>
<proteinExistence type="predicted"/>
<dbReference type="InterPro" id="IPR023873">
    <property type="entry name" value="FeFe-hyd_GTPase_HydF"/>
</dbReference>
<dbReference type="CDD" id="cd00880">
    <property type="entry name" value="Era_like"/>
    <property type="match status" value="1"/>
</dbReference>
<dbReference type="RefSeq" id="WP_090041666.1">
    <property type="nucleotide sequence ID" value="NZ_FOKI01000018.1"/>
</dbReference>
<dbReference type="PANTHER" id="PTHR42714">
    <property type="entry name" value="TRNA MODIFICATION GTPASE GTPBP3"/>
    <property type="match status" value="1"/>
</dbReference>
<evidence type="ECO:0000313" key="6">
    <source>
        <dbReference type="EMBL" id="SFB21471.1"/>
    </source>
</evidence>
<dbReference type="InterPro" id="IPR005225">
    <property type="entry name" value="Small_GTP-bd"/>
</dbReference>
<evidence type="ECO:0000259" key="5">
    <source>
        <dbReference type="Pfam" id="PF18133"/>
    </source>
</evidence>
<evidence type="ECO:0000256" key="2">
    <source>
        <dbReference type="ARBA" id="ARBA00023134"/>
    </source>
</evidence>
<feature type="domain" description="Hydrogen maturase F tetramerization" evidence="5">
    <location>
        <begin position="279"/>
        <end position="392"/>
    </location>
</feature>
<dbReference type="Pfam" id="PF18133">
    <property type="entry name" value="HydF_tetramer"/>
    <property type="match status" value="1"/>
</dbReference>
<dbReference type="GO" id="GO:0030488">
    <property type="term" value="P:tRNA methylation"/>
    <property type="evidence" value="ECO:0007669"/>
    <property type="project" value="TreeGrafter"/>
</dbReference>
<dbReference type="Gene3D" id="3.40.50.300">
    <property type="entry name" value="P-loop containing nucleotide triphosphate hydrolases"/>
    <property type="match status" value="1"/>
</dbReference>
<dbReference type="InterPro" id="IPR027417">
    <property type="entry name" value="P-loop_NTPase"/>
</dbReference>
<evidence type="ECO:0000313" key="7">
    <source>
        <dbReference type="Proteomes" id="UP000198619"/>
    </source>
</evidence>
<evidence type="ECO:0000259" key="4">
    <source>
        <dbReference type="Pfam" id="PF18128"/>
    </source>
</evidence>
<evidence type="ECO:0000259" key="3">
    <source>
        <dbReference type="Pfam" id="PF01926"/>
    </source>
</evidence>
<dbReference type="InterPro" id="IPR040644">
    <property type="entry name" value="HydF_tetramer"/>
</dbReference>
<dbReference type="Gene3D" id="3.40.50.11410">
    <property type="match status" value="1"/>
</dbReference>
<gene>
    <name evidence="6" type="ORF">SAMN04488528_101817</name>
</gene>
<dbReference type="AlphaFoldDB" id="A0A1I0Z7H2"/>
<dbReference type="GO" id="GO:0005525">
    <property type="term" value="F:GTP binding"/>
    <property type="evidence" value="ECO:0007669"/>
    <property type="project" value="UniProtKB-KW"/>
</dbReference>
<dbReference type="OrthoDB" id="9811338at2"/>
<keyword evidence="2" id="KW-0342">GTP-binding</keyword>
<dbReference type="Pfam" id="PF01926">
    <property type="entry name" value="MMR_HSR1"/>
    <property type="match status" value="1"/>
</dbReference>
<dbReference type="PANTHER" id="PTHR42714:SF6">
    <property type="entry name" value="TRANSLATION INITIATION FACTOR IF-2"/>
    <property type="match status" value="1"/>
</dbReference>